<accession>A0A1H8IKJ5</accession>
<dbReference type="OrthoDB" id="2360807at2"/>
<keyword evidence="2" id="KW-1185">Reference proteome</keyword>
<organism evidence="1 2">
    <name type="scientific">Lihuaxuella thermophila</name>
    <dbReference type="NCBI Taxonomy" id="1173111"/>
    <lineage>
        <taxon>Bacteria</taxon>
        <taxon>Bacillati</taxon>
        <taxon>Bacillota</taxon>
        <taxon>Bacilli</taxon>
        <taxon>Bacillales</taxon>
        <taxon>Thermoactinomycetaceae</taxon>
        <taxon>Lihuaxuella</taxon>
    </lineage>
</organism>
<evidence type="ECO:0000313" key="2">
    <source>
        <dbReference type="Proteomes" id="UP000199695"/>
    </source>
</evidence>
<dbReference type="AlphaFoldDB" id="A0A1H8IKJ5"/>
<evidence type="ECO:0000313" key="1">
    <source>
        <dbReference type="EMBL" id="SEN68872.1"/>
    </source>
</evidence>
<sequence length="182" mass="20989">MDVASSDLIREIETMYSTMTDEEYLRLCKSRLSLPSQFYGILDPGECQVTEIFADEVWPSIRWDFDFNKVNHGDTIFSFSTKLCISKLMPVFYIEHQFQVEVKTTFLHEPTLDGCSNQPYSKRQVDLHSRLSEVLKKSGYKEINFAEASSVICSLSMPVNRIFGDQVTVEYALFHDVKDLCP</sequence>
<protein>
    <submittedName>
        <fullName evidence="1">Uncharacterized protein</fullName>
    </submittedName>
</protein>
<gene>
    <name evidence="1" type="ORF">SAMN05444955_11812</name>
</gene>
<name>A0A1H8IKJ5_9BACL</name>
<proteinExistence type="predicted"/>
<dbReference type="EMBL" id="FOCQ01000018">
    <property type="protein sequence ID" value="SEN68872.1"/>
    <property type="molecule type" value="Genomic_DNA"/>
</dbReference>
<dbReference type="Proteomes" id="UP000199695">
    <property type="component" value="Unassembled WGS sequence"/>
</dbReference>
<reference evidence="1 2" key="1">
    <citation type="submission" date="2016-10" db="EMBL/GenBank/DDBJ databases">
        <authorList>
            <person name="de Groot N.N."/>
        </authorList>
    </citation>
    <scope>NUCLEOTIDE SEQUENCE [LARGE SCALE GENOMIC DNA]</scope>
    <source>
        <strain evidence="1 2">DSM 46701</strain>
    </source>
</reference>
<dbReference type="RefSeq" id="WP_089972206.1">
    <property type="nucleotide sequence ID" value="NZ_FOCQ01000018.1"/>
</dbReference>